<protein>
    <submittedName>
        <fullName evidence="1">Uncharacterized protein</fullName>
    </submittedName>
</protein>
<keyword evidence="2" id="KW-1185">Reference proteome</keyword>
<reference evidence="1" key="1">
    <citation type="journal article" date="2019" name="bioRxiv">
        <title>The Genome of the Zebra Mussel, Dreissena polymorpha: A Resource for Invasive Species Research.</title>
        <authorList>
            <person name="McCartney M.A."/>
            <person name="Auch B."/>
            <person name="Kono T."/>
            <person name="Mallez S."/>
            <person name="Zhang Y."/>
            <person name="Obille A."/>
            <person name="Becker A."/>
            <person name="Abrahante J.E."/>
            <person name="Garbe J."/>
            <person name="Badalamenti J.P."/>
            <person name="Herman A."/>
            <person name="Mangelson H."/>
            <person name="Liachko I."/>
            <person name="Sullivan S."/>
            <person name="Sone E.D."/>
            <person name="Koren S."/>
            <person name="Silverstein K.A.T."/>
            <person name="Beckman K.B."/>
            <person name="Gohl D.M."/>
        </authorList>
    </citation>
    <scope>NUCLEOTIDE SEQUENCE</scope>
    <source>
        <strain evidence="1">Duluth1</strain>
        <tissue evidence="1">Whole animal</tissue>
    </source>
</reference>
<evidence type="ECO:0000313" key="2">
    <source>
        <dbReference type="Proteomes" id="UP000828390"/>
    </source>
</evidence>
<accession>A0A9D4HBF8</accession>
<proteinExistence type="predicted"/>
<dbReference type="EMBL" id="JAIWYP010000004">
    <property type="protein sequence ID" value="KAH3831955.1"/>
    <property type="molecule type" value="Genomic_DNA"/>
</dbReference>
<evidence type="ECO:0000313" key="1">
    <source>
        <dbReference type="EMBL" id="KAH3831955.1"/>
    </source>
</evidence>
<sequence>MLPKHPILTGATAYLLATTYKVLITLRYLATGVIQLNTGDLHFNEQQMEIDR</sequence>
<name>A0A9D4HBF8_DREPO</name>
<comment type="caution">
    <text evidence="1">The sequence shown here is derived from an EMBL/GenBank/DDBJ whole genome shotgun (WGS) entry which is preliminary data.</text>
</comment>
<dbReference type="Proteomes" id="UP000828390">
    <property type="component" value="Unassembled WGS sequence"/>
</dbReference>
<gene>
    <name evidence="1" type="ORF">DPMN_105228</name>
</gene>
<dbReference type="AlphaFoldDB" id="A0A9D4HBF8"/>
<reference evidence="1" key="2">
    <citation type="submission" date="2020-11" db="EMBL/GenBank/DDBJ databases">
        <authorList>
            <person name="McCartney M.A."/>
            <person name="Auch B."/>
            <person name="Kono T."/>
            <person name="Mallez S."/>
            <person name="Becker A."/>
            <person name="Gohl D.M."/>
            <person name="Silverstein K.A.T."/>
            <person name="Koren S."/>
            <person name="Bechman K.B."/>
            <person name="Herman A."/>
            <person name="Abrahante J.E."/>
            <person name="Garbe J."/>
        </authorList>
    </citation>
    <scope>NUCLEOTIDE SEQUENCE</scope>
    <source>
        <strain evidence="1">Duluth1</strain>
        <tissue evidence="1">Whole animal</tissue>
    </source>
</reference>
<organism evidence="1 2">
    <name type="scientific">Dreissena polymorpha</name>
    <name type="common">Zebra mussel</name>
    <name type="synonym">Mytilus polymorpha</name>
    <dbReference type="NCBI Taxonomy" id="45954"/>
    <lineage>
        <taxon>Eukaryota</taxon>
        <taxon>Metazoa</taxon>
        <taxon>Spiralia</taxon>
        <taxon>Lophotrochozoa</taxon>
        <taxon>Mollusca</taxon>
        <taxon>Bivalvia</taxon>
        <taxon>Autobranchia</taxon>
        <taxon>Heteroconchia</taxon>
        <taxon>Euheterodonta</taxon>
        <taxon>Imparidentia</taxon>
        <taxon>Neoheterodontei</taxon>
        <taxon>Myida</taxon>
        <taxon>Dreissenoidea</taxon>
        <taxon>Dreissenidae</taxon>
        <taxon>Dreissena</taxon>
    </lineage>
</organism>